<feature type="transmembrane region" description="Helical" evidence="8">
    <location>
        <begin position="78"/>
        <end position="98"/>
    </location>
</feature>
<comment type="caution">
    <text evidence="10">The sequence shown here is derived from an EMBL/GenBank/DDBJ whole genome shotgun (WGS) entry which is preliminary data.</text>
</comment>
<reference evidence="10" key="1">
    <citation type="submission" date="2019-08" db="EMBL/GenBank/DDBJ databases">
        <authorList>
            <person name="Kucharzyk K."/>
            <person name="Murdoch R.W."/>
            <person name="Higgins S."/>
            <person name="Loffler F."/>
        </authorList>
    </citation>
    <scope>NUCLEOTIDE SEQUENCE</scope>
</reference>
<dbReference type="GO" id="GO:0015744">
    <property type="term" value="P:succinate transport"/>
    <property type="evidence" value="ECO:0007669"/>
    <property type="project" value="TreeGrafter"/>
</dbReference>
<evidence type="ECO:0000256" key="3">
    <source>
        <dbReference type="ARBA" id="ARBA00022519"/>
    </source>
</evidence>
<evidence type="ECO:0000256" key="2">
    <source>
        <dbReference type="ARBA" id="ARBA00022475"/>
    </source>
</evidence>
<keyword evidence="6 8" id="KW-0472">Membrane</keyword>
<evidence type="ECO:0000256" key="6">
    <source>
        <dbReference type="ARBA" id="ARBA00023136"/>
    </source>
</evidence>
<dbReference type="GO" id="GO:0005886">
    <property type="term" value="C:plasma membrane"/>
    <property type="evidence" value="ECO:0007669"/>
    <property type="project" value="UniProtKB-SubCell"/>
</dbReference>
<proteinExistence type="inferred from homology"/>
<evidence type="ECO:0000256" key="7">
    <source>
        <dbReference type="ARBA" id="ARBA00034125"/>
    </source>
</evidence>
<sequence length="150" mass="16065">MLQFIGACAAAFTACFAYSLVVNIRGRLLVLAPLGAALCWLVYLACLPYFEELLCCFFATLAVSVYAEVMARVNRAPVTGFLLIGLLPLVPGGGIYYTMEYGINGDTINFLQTGLHTFGIAGSLALGVLAVSSIVRFYHVVRRKGKPGSC</sequence>
<feature type="transmembrane region" description="Helical" evidence="8">
    <location>
        <begin position="118"/>
        <end position="138"/>
    </location>
</feature>
<keyword evidence="2" id="KW-1003">Cell membrane</keyword>
<name>A0A645I737_9ZZZZ</name>
<comment type="subcellular location">
    <subcellularLocation>
        <location evidence="1">Cell membrane</location>
        <topology evidence="1">Multi-pass membrane protein</topology>
    </subcellularLocation>
</comment>
<accession>A0A645I737</accession>
<dbReference type="PANTHER" id="PTHR34390:SF1">
    <property type="entry name" value="SUCCINATE TRANSPORTER SUBUNIT YJJB-RELATED"/>
    <property type="match status" value="1"/>
</dbReference>
<keyword evidence="5 8" id="KW-1133">Transmembrane helix</keyword>
<evidence type="ECO:0000256" key="4">
    <source>
        <dbReference type="ARBA" id="ARBA00022692"/>
    </source>
</evidence>
<keyword evidence="3" id="KW-0997">Cell inner membrane</keyword>
<evidence type="ECO:0000256" key="8">
    <source>
        <dbReference type="SAM" id="Phobius"/>
    </source>
</evidence>
<dbReference type="InterPro" id="IPR024528">
    <property type="entry name" value="ThrE_2"/>
</dbReference>
<comment type="similarity">
    <text evidence="7">Belongs to the ThrE exporter (TC 2.A.79) family.</text>
</comment>
<dbReference type="InterPro" id="IPR050539">
    <property type="entry name" value="ThrE_Dicarb/AminoAcid_Exp"/>
</dbReference>
<dbReference type="Pfam" id="PF12821">
    <property type="entry name" value="ThrE_2"/>
    <property type="match status" value="1"/>
</dbReference>
<protein>
    <recommendedName>
        <fullName evidence="9">Threonine/Serine exporter ThrE domain-containing protein</fullName>
    </recommendedName>
</protein>
<dbReference type="AlphaFoldDB" id="A0A645I737"/>
<dbReference type="PANTHER" id="PTHR34390">
    <property type="entry name" value="UPF0442 PROTEIN YJJB-RELATED"/>
    <property type="match status" value="1"/>
</dbReference>
<gene>
    <name evidence="10" type="ORF">SDC9_193782</name>
</gene>
<evidence type="ECO:0000256" key="1">
    <source>
        <dbReference type="ARBA" id="ARBA00004651"/>
    </source>
</evidence>
<keyword evidence="4 8" id="KW-0812">Transmembrane</keyword>
<organism evidence="10">
    <name type="scientific">bioreactor metagenome</name>
    <dbReference type="NCBI Taxonomy" id="1076179"/>
    <lineage>
        <taxon>unclassified sequences</taxon>
        <taxon>metagenomes</taxon>
        <taxon>ecological metagenomes</taxon>
    </lineage>
</organism>
<evidence type="ECO:0000259" key="9">
    <source>
        <dbReference type="Pfam" id="PF12821"/>
    </source>
</evidence>
<dbReference type="EMBL" id="VSSQ01106675">
    <property type="protein sequence ID" value="MPN46199.1"/>
    <property type="molecule type" value="Genomic_DNA"/>
</dbReference>
<evidence type="ECO:0000313" key="10">
    <source>
        <dbReference type="EMBL" id="MPN46199.1"/>
    </source>
</evidence>
<evidence type="ECO:0000256" key="5">
    <source>
        <dbReference type="ARBA" id="ARBA00022989"/>
    </source>
</evidence>
<feature type="domain" description="Threonine/Serine exporter ThrE" evidence="9">
    <location>
        <begin position="9"/>
        <end position="134"/>
    </location>
</feature>